<dbReference type="EMBL" id="LDEV01003021">
    <property type="protein sequence ID" value="KLJ06549.1"/>
    <property type="molecule type" value="Genomic_DNA"/>
</dbReference>
<sequence>VSETELFLKFFSNNYTELYIIILINKESSVITVIRRNFLTVNTIFIDISTVDISTVNTIITDIENIIERAELLKLTDITEFNLIFLTIIKAAVIS</sequence>
<feature type="non-terminal residue" evidence="1">
    <location>
        <position position="95"/>
    </location>
</feature>
<name>A0A0H1B547_9EURO</name>
<reference evidence="2" key="1">
    <citation type="journal article" date="2015" name="PLoS Genet.">
        <title>The dynamic genome and transcriptome of the human fungal pathogen Blastomyces and close relative Emmonsia.</title>
        <authorList>
            <person name="Munoz J.F."/>
            <person name="Gauthier G.M."/>
            <person name="Desjardins C.A."/>
            <person name="Gallo J.E."/>
            <person name="Holder J."/>
            <person name="Sullivan T.D."/>
            <person name="Marty A.J."/>
            <person name="Carmen J.C."/>
            <person name="Chen Z."/>
            <person name="Ding L."/>
            <person name="Gujja S."/>
            <person name="Magrini V."/>
            <person name="Misas E."/>
            <person name="Mitreva M."/>
            <person name="Priest M."/>
            <person name="Saif S."/>
            <person name="Whiston E.A."/>
            <person name="Young S."/>
            <person name="Zeng Q."/>
            <person name="Goldman W.E."/>
            <person name="Mardis E.R."/>
            <person name="Taylor J.W."/>
            <person name="McEwen J.G."/>
            <person name="Clay O.K."/>
            <person name="Klein B.S."/>
            <person name="Cuomo C.A."/>
        </authorList>
    </citation>
    <scope>NUCLEOTIDE SEQUENCE [LARGE SCALE GENOMIC DNA]</scope>
    <source>
        <strain evidence="2">UAMH 139</strain>
    </source>
</reference>
<accession>A0A0H1B547</accession>
<dbReference type="OrthoDB" id="4190898at2759"/>
<proteinExistence type="predicted"/>
<dbReference type="Proteomes" id="UP000053573">
    <property type="component" value="Unassembled WGS sequence"/>
</dbReference>
<evidence type="ECO:0000313" key="2">
    <source>
        <dbReference type="Proteomes" id="UP000053573"/>
    </source>
</evidence>
<organism evidence="1 2">
    <name type="scientific">Blastomyces silverae</name>
    <dbReference type="NCBI Taxonomy" id="2060906"/>
    <lineage>
        <taxon>Eukaryota</taxon>
        <taxon>Fungi</taxon>
        <taxon>Dikarya</taxon>
        <taxon>Ascomycota</taxon>
        <taxon>Pezizomycotina</taxon>
        <taxon>Eurotiomycetes</taxon>
        <taxon>Eurotiomycetidae</taxon>
        <taxon>Onygenales</taxon>
        <taxon>Ajellomycetaceae</taxon>
        <taxon>Blastomyces</taxon>
    </lineage>
</organism>
<feature type="non-terminal residue" evidence="1">
    <location>
        <position position="1"/>
    </location>
</feature>
<evidence type="ECO:0000313" key="1">
    <source>
        <dbReference type="EMBL" id="KLJ06549.1"/>
    </source>
</evidence>
<keyword evidence="2" id="KW-1185">Reference proteome</keyword>
<dbReference type="AlphaFoldDB" id="A0A0H1B547"/>
<comment type="caution">
    <text evidence="1">The sequence shown here is derived from an EMBL/GenBank/DDBJ whole genome shotgun (WGS) entry which is preliminary data.</text>
</comment>
<gene>
    <name evidence="1" type="ORF">EMPG_10047</name>
</gene>
<protein>
    <submittedName>
        <fullName evidence="1">Uncharacterized protein</fullName>
    </submittedName>
</protein>